<sequence>MLTIYKMLVISITSTNTLYGIVTVRMFFYLSPKKVYELLFCNLHDTTVCQIQSNGGSFFLYIQGVKVHNINTSKQIWSSSLRLILYENQGIMPTLWVRSMFFLNTAAQVLEKCTMLIVLENPDREIKVKSVKGNEFWRVLLSMHASCNEVLDLVSYLRPRKVYPNVIPARSSKEEVLRLLHEALNRSGDHYSIEYGGSGSSNQRKPLGSFKRQLQSNESNSSIATLESSMYDGSSLSSLHKRRRHSDSNMTLILPTPRGNMKGSLSLEGEAGRSEQGHQMESEMEDIKYDSAYQSHEKEEKSFNDIMSKMLPIATSSGVGSLESSCAAVEATSLSPPPPSTPPPPSGPLIWIDPYTPSPNKSGSECRPKLTNTSHNEHQLSGIKTLNTNTAKTDLTCKLETSSSEVPTSDNNCSETMLRNIIVKVTPAFTTYDACKSVSGIVAASKVVDVYNKGWQAMSVDNDDDNQSMASYIRTQGSQDSIDLASVFSEEPPDSPQDFRDGGEPRPCSSAGVAGERGVAVGGESAMKRCRKQWYKHKYFSTPVHEDGDKRRMVPLQAKPTIGPRSCSLPLPDPYHREEMVSPDICDVNSPNSSLPVITVSSPSDVSCTESQRSDDTNVTVVLGSGDPNDPCGDPTDFVDPMVVDDAEHSMYVDTSGAINTTSFVTVPPTTTVPTNFPSQLSAEATTITPQHLQRPSVICGPPVTPTTKGEPLGGFVSSHYHHRSSFSSLSPSDSSPSDSTSSGRKASLSSPHLVDLVSDSDCTPELEDLLALQGQVTQVTVGQVTQVTLGQVQEVTVNTQDCSSRTSCLKTTRRRDNEVEVSVFNHY</sequence>
<proteinExistence type="predicted"/>
<feature type="non-terminal residue" evidence="4">
    <location>
        <position position="828"/>
    </location>
</feature>
<name>A0AAV2Q962_MEGNR</name>
<evidence type="ECO:0000256" key="2">
    <source>
        <dbReference type="SAM" id="Phobius"/>
    </source>
</evidence>
<feature type="compositionally biased region" description="Polar residues" evidence="1">
    <location>
        <begin position="212"/>
        <end position="225"/>
    </location>
</feature>
<feature type="domain" description="DNA repair metallo-beta-lactamase" evidence="3">
    <location>
        <begin position="121"/>
        <end position="168"/>
    </location>
</feature>
<dbReference type="InterPro" id="IPR011084">
    <property type="entry name" value="DRMBL"/>
</dbReference>
<accession>A0AAV2Q962</accession>
<feature type="region of interest" description="Disordered" evidence="1">
    <location>
        <begin position="330"/>
        <end position="379"/>
    </location>
</feature>
<feature type="compositionally biased region" description="Basic and acidic residues" evidence="1">
    <location>
        <begin position="270"/>
        <end position="283"/>
    </location>
</feature>
<feature type="compositionally biased region" description="Pro residues" evidence="1">
    <location>
        <begin position="335"/>
        <end position="347"/>
    </location>
</feature>
<evidence type="ECO:0000313" key="4">
    <source>
        <dbReference type="EMBL" id="CAL4075738.1"/>
    </source>
</evidence>
<feature type="region of interest" description="Disordered" evidence="1">
    <location>
        <begin position="488"/>
        <end position="516"/>
    </location>
</feature>
<keyword evidence="2" id="KW-0812">Transmembrane</keyword>
<organism evidence="4 5">
    <name type="scientific">Meganyctiphanes norvegica</name>
    <name type="common">Northern krill</name>
    <name type="synonym">Thysanopoda norvegica</name>
    <dbReference type="NCBI Taxonomy" id="48144"/>
    <lineage>
        <taxon>Eukaryota</taxon>
        <taxon>Metazoa</taxon>
        <taxon>Ecdysozoa</taxon>
        <taxon>Arthropoda</taxon>
        <taxon>Crustacea</taxon>
        <taxon>Multicrustacea</taxon>
        <taxon>Malacostraca</taxon>
        <taxon>Eumalacostraca</taxon>
        <taxon>Eucarida</taxon>
        <taxon>Euphausiacea</taxon>
        <taxon>Euphausiidae</taxon>
        <taxon>Meganyctiphanes</taxon>
    </lineage>
</organism>
<evidence type="ECO:0000256" key="1">
    <source>
        <dbReference type="SAM" id="MobiDB-lite"/>
    </source>
</evidence>
<feature type="compositionally biased region" description="Low complexity" evidence="1">
    <location>
        <begin position="726"/>
        <end position="743"/>
    </location>
</feature>
<comment type="caution">
    <text evidence="4">The sequence shown here is derived from an EMBL/GenBank/DDBJ whole genome shotgun (WGS) entry which is preliminary data.</text>
</comment>
<evidence type="ECO:0000313" key="5">
    <source>
        <dbReference type="Proteomes" id="UP001497623"/>
    </source>
</evidence>
<dbReference type="EMBL" id="CAXKWB010004883">
    <property type="protein sequence ID" value="CAL4075738.1"/>
    <property type="molecule type" value="Genomic_DNA"/>
</dbReference>
<dbReference type="Proteomes" id="UP001497623">
    <property type="component" value="Unassembled WGS sequence"/>
</dbReference>
<feature type="region of interest" description="Disordered" evidence="1">
    <location>
        <begin position="687"/>
        <end position="751"/>
    </location>
</feature>
<feature type="transmembrane region" description="Helical" evidence="2">
    <location>
        <begin position="7"/>
        <end position="30"/>
    </location>
</feature>
<keyword evidence="5" id="KW-1185">Reference proteome</keyword>
<protein>
    <recommendedName>
        <fullName evidence="3">DNA repair metallo-beta-lactamase domain-containing protein</fullName>
    </recommendedName>
</protein>
<feature type="region of interest" description="Disordered" evidence="1">
    <location>
        <begin position="194"/>
        <end position="283"/>
    </location>
</feature>
<feature type="compositionally biased region" description="Low complexity" evidence="1">
    <location>
        <begin position="226"/>
        <end position="238"/>
    </location>
</feature>
<gene>
    <name evidence="4" type="ORF">MNOR_LOCUS9897</name>
</gene>
<keyword evidence="2" id="KW-1133">Transmembrane helix</keyword>
<keyword evidence="2" id="KW-0472">Membrane</keyword>
<reference evidence="4 5" key="1">
    <citation type="submission" date="2024-05" db="EMBL/GenBank/DDBJ databases">
        <authorList>
            <person name="Wallberg A."/>
        </authorList>
    </citation>
    <scope>NUCLEOTIDE SEQUENCE [LARGE SCALE GENOMIC DNA]</scope>
</reference>
<dbReference type="AlphaFoldDB" id="A0AAV2Q962"/>
<dbReference type="Pfam" id="PF07522">
    <property type="entry name" value="DRMBL"/>
    <property type="match status" value="1"/>
</dbReference>
<evidence type="ECO:0000259" key="3">
    <source>
        <dbReference type="Pfam" id="PF07522"/>
    </source>
</evidence>